<reference evidence="2" key="1">
    <citation type="submission" date="2024-06" db="EMBL/GenBank/DDBJ databases">
        <title>Streptomyces sp. strain HUAS MG91 genome sequences.</title>
        <authorList>
            <person name="Mo P."/>
        </authorList>
    </citation>
    <scope>NUCLEOTIDE SEQUENCE</scope>
    <source>
        <strain evidence="2">HUAS MG91</strain>
    </source>
</reference>
<dbReference type="PANTHER" id="PTHR32015:SF1">
    <property type="entry name" value="LIPASE"/>
    <property type="match status" value="1"/>
</dbReference>
<name>A0AAU8J351_9ACTN</name>
<feature type="chain" id="PRO_5043997887" evidence="1">
    <location>
        <begin position="22"/>
        <end position="227"/>
    </location>
</feature>
<keyword evidence="1" id="KW-0732">Signal</keyword>
<dbReference type="InterPro" id="IPR002918">
    <property type="entry name" value="Lipase_EstA/Esterase_EstB"/>
</dbReference>
<dbReference type="AlphaFoldDB" id="A0AAU8J351"/>
<organism evidence="2">
    <name type="scientific">Streptomyces tabacisoli</name>
    <dbReference type="NCBI Taxonomy" id="3156398"/>
    <lineage>
        <taxon>Bacteria</taxon>
        <taxon>Bacillati</taxon>
        <taxon>Actinomycetota</taxon>
        <taxon>Actinomycetes</taxon>
        <taxon>Kitasatosporales</taxon>
        <taxon>Streptomycetaceae</taxon>
        <taxon>Streptomyces</taxon>
    </lineage>
</organism>
<dbReference type="Pfam" id="PF01674">
    <property type="entry name" value="Lipase_2"/>
    <property type="match status" value="1"/>
</dbReference>
<sequence>MRRRFTVLLALFGALSGLLCAAPMASSADAHRPVILVHGYNADPGVWGSLADDLKASGYGDGEVFRWSYDTHASVNETLAGQFAAYVDSVRARTGADQVDVVAHSFGSLPPRWYLAFGGGTRRVAHMVSLGGPNHGTYTAWACAAWDQACRDMSPGSYVQKHLAAGDETPGATRYATFWSNCDEVINPDSSVSLAGAVNTGAGCLDHNALLGDDGVSSGVRAFLATP</sequence>
<dbReference type="GO" id="GO:0016042">
    <property type="term" value="P:lipid catabolic process"/>
    <property type="evidence" value="ECO:0007669"/>
    <property type="project" value="InterPro"/>
</dbReference>
<dbReference type="PANTHER" id="PTHR32015">
    <property type="entry name" value="FASTING INDUCED LIPASE"/>
    <property type="match status" value="1"/>
</dbReference>
<evidence type="ECO:0000313" key="2">
    <source>
        <dbReference type="EMBL" id="XCJ74950.1"/>
    </source>
</evidence>
<dbReference type="KEGG" id="stac:ABII15_35495"/>
<keyword evidence="2" id="KW-0378">Hydrolase</keyword>
<gene>
    <name evidence="2" type="ORF">ABII15_35495</name>
</gene>
<dbReference type="RefSeq" id="WP_353946386.1">
    <property type="nucleotide sequence ID" value="NZ_CP159534.1"/>
</dbReference>
<protein>
    <submittedName>
        <fullName evidence="2">Alpha/beta fold hydrolase</fullName>
    </submittedName>
</protein>
<dbReference type="Gene3D" id="3.40.50.1820">
    <property type="entry name" value="alpha/beta hydrolase"/>
    <property type="match status" value="1"/>
</dbReference>
<dbReference type="InterPro" id="IPR029058">
    <property type="entry name" value="AB_hydrolase_fold"/>
</dbReference>
<proteinExistence type="predicted"/>
<dbReference type="GO" id="GO:0016298">
    <property type="term" value="F:lipase activity"/>
    <property type="evidence" value="ECO:0007669"/>
    <property type="project" value="TreeGrafter"/>
</dbReference>
<dbReference type="SUPFAM" id="SSF53474">
    <property type="entry name" value="alpha/beta-Hydrolases"/>
    <property type="match status" value="1"/>
</dbReference>
<feature type="signal peptide" evidence="1">
    <location>
        <begin position="1"/>
        <end position="21"/>
    </location>
</feature>
<dbReference type="EMBL" id="CP159534">
    <property type="protein sequence ID" value="XCJ74950.1"/>
    <property type="molecule type" value="Genomic_DNA"/>
</dbReference>
<accession>A0AAU8J351</accession>
<evidence type="ECO:0000256" key="1">
    <source>
        <dbReference type="SAM" id="SignalP"/>
    </source>
</evidence>